<evidence type="ECO:0000313" key="4">
    <source>
        <dbReference type="Proteomes" id="UP000294752"/>
    </source>
</evidence>
<dbReference type="InterPro" id="IPR012347">
    <property type="entry name" value="Ferritin-like"/>
</dbReference>
<evidence type="ECO:0000256" key="1">
    <source>
        <dbReference type="SAM" id="SignalP"/>
    </source>
</evidence>
<dbReference type="Pfam" id="PF13628">
    <property type="entry name" value="DUF4142"/>
    <property type="match status" value="1"/>
</dbReference>
<feature type="chain" id="PRO_5020411415" evidence="1">
    <location>
        <begin position="20"/>
        <end position="196"/>
    </location>
</feature>
<sequence>MKRTIPILAIAATSYFVYACGNSANTEGRSDDSAYVAGPTSTGSDSTASVAAADIADTTFASKAAISGMAEVEFGQLALEKAQHARVKEFASMMVTDHGKANAELQEIAAADNLMLPTSLDAEHAEKRKELASKSGVEFDRAYVAAMVEGHEKTRDLMEQGKSSLTNEKLKGFAEKTTPIVLHHLELINTIKSEIK</sequence>
<keyword evidence="1" id="KW-0732">Signal</keyword>
<reference evidence="3 4" key="1">
    <citation type="submission" date="2019-03" db="EMBL/GenBank/DDBJ databases">
        <title>Genomic Encyclopedia of Type Strains, Phase III (KMG-III): the genomes of soil and plant-associated and newly described type strains.</title>
        <authorList>
            <person name="Whitman W."/>
        </authorList>
    </citation>
    <scope>NUCLEOTIDE SEQUENCE [LARGE SCALE GENOMIC DNA]</scope>
    <source>
        <strain evidence="3 4">CGMCC 1.12801</strain>
    </source>
</reference>
<dbReference type="Proteomes" id="UP000294752">
    <property type="component" value="Unassembled WGS sequence"/>
</dbReference>
<dbReference type="PANTHER" id="PTHR38593">
    <property type="entry name" value="BLR2558 PROTEIN"/>
    <property type="match status" value="1"/>
</dbReference>
<name>A0A4R7CXB7_9SPHI</name>
<protein>
    <submittedName>
        <fullName evidence="3">Putative membrane protein</fullName>
    </submittedName>
</protein>
<gene>
    <name evidence="3" type="ORF">B0I21_105297</name>
</gene>
<dbReference type="EMBL" id="SNZV01000005">
    <property type="protein sequence ID" value="TDS13163.1"/>
    <property type="molecule type" value="Genomic_DNA"/>
</dbReference>
<comment type="caution">
    <text evidence="3">The sequence shown here is derived from an EMBL/GenBank/DDBJ whole genome shotgun (WGS) entry which is preliminary data.</text>
</comment>
<dbReference type="PANTHER" id="PTHR38593:SF1">
    <property type="entry name" value="BLR2558 PROTEIN"/>
    <property type="match status" value="1"/>
</dbReference>
<dbReference type="PROSITE" id="PS51257">
    <property type="entry name" value="PROKAR_LIPOPROTEIN"/>
    <property type="match status" value="1"/>
</dbReference>
<organism evidence="3 4">
    <name type="scientific">Sphingobacterium paludis</name>
    <dbReference type="NCBI Taxonomy" id="1476465"/>
    <lineage>
        <taxon>Bacteria</taxon>
        <taxon>Pseudomonadati</taxon>
        <taxon>Bacteroidota</taxon>
        <taxon>Sphingobacteriia</taxon>
        <taxon>Sphingobacteriales</taxon>
        <taxon>Sphingobacteriaceae</taxon>
        <taxon>Sphingobacterium</taxon>
    </lineage>
</organism>
<feature type="signal peptide" evidence="1">
    <location>
        <begin position="1"/>
        <end position="19"/>
    </location>
</feature>
<keyword evidence="4" id="KW-1185">Reference proteome</keyword>
<dbReference type="Gene3D" id="1.20.1260.10">
    <property type="match status" value="1"/>
</dbReference>
<evidence type="ECO:0000259" key="2">
    <source>
        <dbReference type="Pfam" id="PF13628"/>
    </source>
</evidence>
<feature type="domain" description="DUF4142" evidence="2">
    <location>
        <begin position="56"/>
        <end position="189"/>
    </location>
</feature>
<dbReference type="AlphaFoldDB" id="A0A4R7CXB7"/>
<accession>A0A4R7CXB7</accession>
<dbReference type="InterPro" id="IPR025419">
    <property type="entry name" value="DUF4142"/>
</dbReference>
<proteinExistence type="predicted"/>
<evidence type="ECO:0000313" key="3">
    <source>
        <dbReference type="EMBL" id="TDS13163.1"/>
    </source>
</evidence>